<dbReference type="RefSeq" id="WP_091447967.1">
    <property type="nucleotide sequence ID" value="NZ_FOIE01000010.1"/>
</dbReference>
<dbReference type="OrthoDB" id="5103568at2"/>
<sequence length="445" mass="48849">MTEQRSQKFNTAPRITPLDVLENFLGEEPSGKAIRCLTYEQLRELGDLSKQSANASLNDPAPPDTYYHGGWVGAHWQYQIMAGDLNLALLYYPQILVHDPLAEFFFDEHDRLPSLRPLHEANSRMILSGGPQMWSQHSSARMTKDDYQEERERLATIVQYISELSPLLKAGVLVCRTQYPTLIARNEAIMSSVRHDVRSPSMQEAVTEANAIDPVAVWDSLRGMQLTPSTGYRKVDEPWAAQYEFYFLAKTLAVADQAGAVYAPPASGDLHLLRQKARAGKIPLPLGHPRGVLEEVARLLVPDLQLRARDAVAIRNSEDAFDDWRRQISSLARDASSDSADEMRQRVEDALIPAIRRVEKASSSTAALKSSLRDTGAYVAMSALPGASAAALTGGVPAVAATAAAVGGVLKWLYDAYKPKKVDSRDAVLASLIRAKKDATKGPSS</sequence>
<gene>
    <name evidence="1" type="ORF">SAMN04488546_4241</name>
</gene>
<evidence type="ECO:0000313" key="1">
    <source>
        <dbReference type="EMBL" id="SET92118.1"/>
    </source>
</evidence>
<proteinExistence type="predicted"/>
<name>A0A1I0I645_9ACTN</name>
<organism evidence="1 2">
    <name type="scientific">Geodermatophilus poikilotrophus</name>
    <dbReference type="NCBI Taxonomy" id="1333667"/>
    <lineage>
        <taxon>Bacteria</taxon>
        <taxon>Bacillati</taxon>
        <taxon>Actinomycetota</taxon>
        <taxon>Actinomycetes</taxon>
        <taxon>Geodermatophilales</taxon>
        <taxon>Geodermatophilaceae</taxon>
        <taxon>Geodermatophilus</taxon>
    </lineage>
</organism>
<dbReference type="EMBL" id="FOIE01000010">
    <property type="protein sequence ID" value="SET92118.1"/>
    <property type="molecule type" value="Genomic_DNA"/>
</dbReference>
<dbReference type="AlphaFoldDB" id="A0A1I0I645"/>
<accession>A0A1I0I645</accession>
<protein>
    <submittedName>
        <fullName evidence="1">Uncharacterized protein</fullName>
    </submittedName>
</protein>
<dbReference type="Proteomes" id="UP000198507">
    <property type="component" value="Unassembled WGS sequence"/>
</dbReference>
<evidence type="ECO:0000313" key="2">
    <source>
        <dbReference type="Proteomes" id="UP000198507"/>
    </source>
</evidence>
<reference evidence="2" key="1">
    <citation type="submission" date="2016-10" db="EMBL/GenBank/DDBJ databases">
        <authorList>
            <person name="Varghese N."/>
            <person name="Submissions S."/>
        </authorList>
    </citation>
    <scope>NUCLEOTIDE SEQUENCE [LARGE SCALE GENOMIC DNA]</scope>
    <source>
        <strain evidence="2">DSM 44209</strain>
    </source>
</reference>
<keyword evidence="2" id="KW-1185">Reference proteome</keyword>